<evidence type="ECO:0000256" key="3">
    <source>
        <dbReference type="ARBA" id="ARBA00022643"/>
    </source>
</evidence>
<evidence type="ECO:0000256" key="1">
    <source>
        <dbReference type="ARBA" id="ARBA00001917"/>
    </source>
</evidence>
<comment type="cofactor">
    <cofactor evidence="1">
        <name>FMN</name>
        <dbReference type="ChEBI" id="CHEBI:58210"/>
    </cofactor>
</comment>
<evidence type="ECO:0000256" key="5">
    <source>
        <dbReference type="SAM" id="MobiDB-lite"/>
    </source>
</evidence>
<keyword evidence="2" id="KW-0285">Flavoprotein</keyword>
<keyword evidence="3" id="KW-0288">FMN</keyword>
<dbReference type="PANTHER" id="PTHR33798">
    <property type="entry name" value="FLAVOPROTEIN OXYGENASE"/>
    <property type="match status" value="1"/>
</dbReference>
<feature type="region of interest" description="Disordered" evidence="5">
    <location>
        <begin position="1"/>
        <end position="44"/>
    </location>
</feature>
<gene>
    <name evidence="7" type="ORF">CONLIGDRAFT_719699</name>
</gene>
<evidence type="ECO:0000256" key="4">
    <source>
        <dbReference type="ARBA" id="ARBA00038054"/>
    </source>
</evidence>
<dbReference type="SUPFAM" id="SSF50475">
    <property type="entry name" value="FMN-binding split barrel"/>
    <property type="match status" value="1"/>
</dbReference>
<proteinExistence type="inferred from homology"/>
<evidence type="ECO:0000313" key="7">
    <source>
        <dbReference type="EMBL" id="OIW22871.1"/>
    </source>
</evidence>
<feature type="domain" description="Flavin reductase like" evidence="6">
    <location>
        <begin position="101"/>
        <end position="264"/>
    </location>
</feature>
<dbReference type="SMART" id="SM00903">
    <property type="entry name" value="Flavin_Reduct"/>
    <property type="match status" value="1"/>
</dbReference>
<dbReference type="GO" id="GO:0010181">
    <property type="term" value="F:FMN binding"/>
    <property type="evidence" value="ECO:0007669"/>
    <property type="project" value="InterPro"/>
</dbReference>
<evidence type="ECO:0000313" key="8">
    <source>
        <dbReference type="Proteomes" id="UP000182658"/>
    </source>
</evidence>
<dbReference type="Pfam" id="PF01613">
    <property type="entry name" value="Flavin_Reduct"/>
    <property type="match status" value="1"/>
</dbReference>
<feature type="compositionally biased region" description="Basic and acidic residues" evidence="5">
    <location>
        <begin position="8"/>
        <end position="44"/>
    </location>
</feature>
<evidence type="ECO:0000259" key="6">
    <source>
        <dbReference type="SMART" id="SM00903"/>
    </source>
</evidence>
<sequence length="305" mass="33822">MDSSDLEQSTRAHNAQDHAARAAREASIKRNPHPDFKAVEDLRPDWPHQDPSWMYTKTINPAWQFGQGSNDGGECLSKRHVEINPYEEGRPAVYNYKLMISGIVPRPIGFLSTIGKDGKSTNLAPFSFTNMVNYDPPLFTVGFTGCGIENAKDTLGNLVDTGECVLNIISEHFVEAANSTSIDTPYGVSEWDVSGLHPAKSTFVTPPRVKEAIYATECRLYDMREFESRDPSTPGKKTGVMVILEGVNFWVREDALNEERNIINPSILRPVSRLGGVTYGRTTQGYELLRPKFKDAVEAGVVQGP</sequence>
<keyword evidence="8" id="KW-1185">Reference proteome</keyword>
<dbReference type="Gene3D" id="2.30.110.10">
    <property type="entry name" value="Electron Transport, Fmn-binding Protein, Chain A"/>
    <property type="match status" value="1"/>
</dbReference>
<evidence type="ECO:0000256" key="2">
    <source>
        <dbReference type="ARBA" id="ARBA00022630"/>
    </source>
</evidence>
<protein>
    <recommendedName>
        <fullName evidence="6">Flavin reductase like domain-containing protein</fullName>
    </recommendedName>
</protein>
<dbReference type="EMBL" id="KV875110">
    <property type="protein sequence ID" value="OIW22871.1"/>
    <property type="molecule type" value="Genomic_DNA"/>
</dbReference>
<dbReference type="Proteomes" id="UP000182658">
    <property type="component" value="Unassembled WGS sequence"/>
</dbReference>
<reference evidence="7 8" key="1">
    <citation type="submission" date="2016-10" db="EMBL/GenBank/DDBJ databases">
        <title>Draft genome sequence of Coniochaeta ligniaria NRRL30616, a lignocellulolytic fungus for bioabatement of inhibitors in plant biomass hydrolysates.</title>
        <authorList>
            <consortium name="DOE Joint Genome Institute"/>
            <person name="Jimenez D.J."/>
            <person name="Hector R.E."/>
            <person name="Riley R."/>
            <person name="Sun H."/>
            <person name="Grigoriev I.V."/>
            <person name="Van Elsas J.D."/>
            <person name="Nichols N.N."/>
        </authorList>
    </citation>
    <scope>NUCLEOTIDE SEQUENCE [LARGE SCALE GENOMIC DNA]</scope>
    <source>
        <strain evidence="7 8">NRRL 30616</strain>
    </source>
</reference>
<dbReference type="InterPro" id="IPR012349">
    <property type="entry name" value="Split_barrel_FMN-bd"/>
</dbReference>
<dbReference type="PANTHER" id="PTHR33798:SF5">
    <property type="entry name" value="FLAVIN REDUCTASE LIKE DOMAIN-CONTAINING PROTEIN"/>
    <property type="match status" value="1"/>
</dbReference>
<accession>A0A1J7I5F6</accession>
<comment type="similarity">
    <text evidence="4">Belongs to the flavoredoxin family.</text>
</comment>
<organism evidence="7 8">
    <name type="scientific">Coniochaeta ligniaria NRRL 30616</name>
    <dbReference type="NCBI Taxonomy" id="1408157"/>
    <lineage>
        <taxon>Eukaryota</taxon>
        <taxon>Fungi</taxon>
        <taxon>Dikarya</taxon>
        <taxon>Ascomycota</taxon>
        <taxon>Pezizomycotina</taxon>
        <taxon>Sordariomycetes</taxon>
        <taxon>Sordariomycetidae</taxon>
        <taxon>Coniochaetales</taxon>
        <taxon>Coniochaetaceae</taxon>
        <taxon>Coniochaeta</taxon>
    </lineage>
</organism>
<dbReference type="InterPro" id="IPR002563">
    <property type="entry name" value="Flavin_Rdtase-like_dom"/>
</dbReference>
<dbReference type="InParanoid" id="A0A1J7I5F6"/>
<name>A0A1J7I5F6_9PEZI</name>
<dbReference type="OrthoDB" id="10250990at2759"/>
<dbReference type="AlphaFoldDB" id="A0A1J7I5F6"/>